<keyword evidence="2" id="KW-0812">Transmembrane</keyword>
<dbReference type="Proteomes" id="UP001595834">
    <property type="component" value="Unassembled WGS sequence"/>
</dbReference>
<protein>
    <recommendedName>
        <fullName evidence="5">Secreted protein</fullName>
    </recommendedName>
</protein>
<proteinExistence type="predicted"/>
<dbReference type="RefSeq" id="WP_344374654.1">
    <property type="nucleotide sequence ID" value="NZ_BAAASQ010000009.1"/>
</dbReference>
<sequence>MSMFAIVVIAVVVVIVAAILFIGFGRRGGERGLKRRFGPEYGRTLAHHNGNAKAAEQELSERVRQYGSLKEQRLPPEAREQYVAQWARIQEQFVESPHKAVAEADVLLARLAEDRGFPGREQFDEQLTALSVHHADHVLGYRDMHTAVRGRSSTEEMREAMVEARGLFSALADEQAADSGRHRTQSPGDHGQAPTTHGPHQAKGSGT</sequence>
<feature type="transmembrane region" description="Helical" evidence="2">
    <location>
        <begin position="6"/>
        <end position="25"/>
    </location>
</feature>
<comment type="caution">
    <text evidence="3">The sequence shown here is derived from an EMBL/GenBank/DDBJ whole genome shotgun (WGS) entry which is preliminary data.</text>
</comment>
<keyword evidence="2" id="KW-0472">Membrane</keyword>
<keyword evidence="4" id="KW-1185">Reference proteome</keyword>
<organism evidence="3 4">
    <name type="scientific">Streptomyces mauvecolor</name>
    <dbReference type="NCBI Taxonomy" id="58345"/>
    <lineage>
        <taxon>Bacteria</taxon>
        <taxon>Bacillati</taxon>
        <taxon>Actinomycetota</taxon>
        <taxon>Actinomycetes</taxon>
        <taxon>Kitasatosporales</taxon>
        <taxon>Streptomycetaceae</taxon>
        <taxon>Streptomyces</taxon>
    </lineage>
</organism>
<keyword evidence="2" id="KW-1133">Transmembrane helix</keyword>
<accession>A0ABV9V0X6</accession>
<name>A0ABV9V0X6_9ACTN</name>
<evidence type="ECO:0000256" key="1">
    <source>
        <dbReference type="SAM" id="MobiDB-lite"/>
    </source>
</evidence>
<gene>
    <name evidence="3" type="ORF">ACFPFX_37680</name>
</gene>
<reference evidence="4" key="1">
    <citation type="journal article" date="2019" name="Int. J. Syst. Evol. Microbiol.">
        <title>The Global Catalogue of Microorganisms (GCM) 10K type strain sequencing project: providing services to taxonomists for standard genome sequencing and annotation.</title>
        <authorList>
            <consortium name="The Broad Institute Genomics Platform"/>
            <consortium name="The Broad Institute Genome Sequencing Center for Infectious Disease"/>
            <person name="Wu L."/>
            <person name="Ma J."/>
        </authorList>
    </citation>
    <scope>NUCLEOTIDE SEQUENCE [LARGE SCALE GENOMIC DNA]</scope>
    <source>
        <strain evidence="4">CCM 7224</strain>
    </source>
</reference>
<evidence type="ECO:0000313" key="4">
    <source>
        <dbReference type="Proteomes" id="UP001595834"/>
    </source>
</evidence>
<feature type="region of interest" description="Disordered" evidence="1">
    <location>
        <begin position="169"/>
        <end position="207"/>
    </location>
</feature>
<dbReference type="EMBL" id="JBHSIZ010000054">
    <property type="protein sequence ID" value="MFC4962027.1"/>
    <property type="molecule type" value="Genomic_DNA"/>
</dbReference>
<evidence type="ECO:0000256" key="2">
    <source>
        <dbReference type="SAM" id="Phobius"/>
    </source>
</evidence>
<evidence type="ECO:0008006" key="5">
    <source>
        <dbReference type="Google" id="ProtNLM"/>
    </source>
</evidence>
<evidence type="ECO:0000313" key="3">
    <source>
        <dbReference type="EMBL" id="MFC4962027.1"/>
    </source>
</evidence>